<dbReference type="GO" id="GO:0016757">
    <property type="term" value="F:glycosyltransferase activity"/>
    <property type="evidence" value="ECO:0007669"/>
    <property type="project" value="InterPro"/>
</dbReference>
<proteinExistence type="predicted"/>
<evidence type="ECO:0000259" key="2">
    <source>
        <dbReference type="Pfam" id="PF00534"/>
    </source>
</evidence>
<dbReference type="SUPFAM" id="SSF53756">
    <property type="entry name" value="UDP-Glycosyltransferase/glycogen phosphorylase"/>
    <property type="match status" value="2"/>
</dbReference>
<dbReference type="Pfam" id="PF13692">
    <property type="entry name" value="Glyco_trans_1_4"/>
    <property type="match status" value="1"/>
</dbReference>
<dbReference type="InterPro" id="IPR028098">
    <property type="entry name" value="Glyco_trans_4-like_N"/>
</dbReference>
<name>A0A1I2LAJ0_9FLAO</name>
<dbReference type="Proteomes" id="UP000199116">
    <property type="component" value="Unassembled WGS sequence"/>
</dbReference>
<dbReference type="InterPro" id="IPR001296">
    <property type="entry name" value="Glyco_trans_1"/>
</dbReference>
<dbReference type="Pfam" id="PF00534">
    <property type="entry name" value="Glycos_transf_1"/>
    <property type="match status" value="1"/>
</dbReference>
<dbReference type="Pfam" id="PF13439">
    <property type="entry name" value="Glyco_transf_4"/>
    <property type="match status" value="1"/>
</dbReference>
<feature type="region of interest" description="Disordered" evidence="1">
    <location>
        <begin position="418"/>
        <end position="458"/>
    </location>
</feature>
<keyword evidence="4" id="KW-0808">Transferase</keyword>
<evidence type="ECO:0000313" key="5">
    <source>
        <dbReference type="Proteomes" id="UP000199116"/>
    </source>
</evidence>
<gene>
    <name evidence="4" type="ORF">SAMN04488033_10761</name>
</gene>
<evidence type="ECO:0000313" key="4">
    <source>
        <dbReference type="EMBL" id="SFF74211.1"/>
    </source>
</evidence>
<feature type="domain" description="Glycosyl transferase family 1" evidence="2">
    <location>
        <begin position="194"/>
        <end position="323"/>
    </location>
</feature>
<dbReference type="EMBL" id="FOOH01000007">
    <property type="protein sequence ID" value="SFF74211.1"/>
    <property type="molecule type" value="Genomic_DNA"/>
</dbReference>
<dbReference type="AlphaFoldDB" id="A0A1I2LAJ0"/>
<reference evidence="5" key="1">
    <citation type="submission" date="2016-10" db="EMBL/GenBank/DDBJ databases">
        <authorList>
            <person name="Varghese N."/>
            <person name="Submissions S."/>
        </authorList>
    </citation>
    <scope>NUCLEOTIDE SEQUENCE [LARGE SCALE GENOMIC DNA]</scope>
    <source>
        <strain evidence="5">DSM 23515</strain>
    </source>
</reference>
<dbReference type="Gene3D" id="3.40.50.2000">
    <property type="entry name" value="Glycogen Phosphorylase B"/>
    <property type="match status" value="3"/>
</dbReference>
<evidence type="ECO:0000256" key="1">
    <source>
        <dbReference type="SAM" id="MobiDB-lite"/>
    </source>
</evidence>
<keyword evidence="5" id="KW-1185">Reference proteome</keyword>
<dbReference type="CDD" id="cd03801">
    <property type="entry name" value="GT4_PimA-like"/>
    <property type="match status" value="1"/>
</dbReference>
<organism evidence="4 5">
    <name type="scientific">Salegentibacter agarivorans</name>
    <dbReference type="NCBI Taxonomy" id="345907"/>
    <lineage>
        <taxon>Bacteria</taxon>
        <taxon>Pseudomonadati</taxon>
        <taxon>Bacteroidota</taxon>
        <taxon>Flavobacteriia</taxon>
        <taxon>Flavobacteriales</taxon>
        <taxon>Flavobacteriaceae</taxon>
        <taxon>Salegentibacter</taxon>
    </lineage>
</organism>
<protein>
    <submittedName>
        <fullName evidence="4">Glycosyltransferase involved in cell wall bisynthesis</fullName>
    </submittedName>
</protein>
<feature type="domain" description="Glycosyltransferase subfamily 4-like N-terminal" evidence="3">
    <location>
        <begin position="472"/>
        <end position="619"/>
    </location>
</feature>
<feature type="compositionally biased region" description="Polar residues" evidence="1">
    <location>
        <begin position="418"/>
        <end position="436"/>
    </location>
</feature>
<accession>A0A1I2LAJ0</accession>
<evidence type="ECO:0000259" key="3">
    <source>
        <dbReference type="Pfam" id="PF13439"/>
    </source>
</evidence>
<dbReference type="PANTHER" id="PTHR12526">
    <property type="entry name" value="GLYCOSYLTRANSFERASE"/>
    <property type="match status" value="1"/>
</dbReference>
<sequence length="815" mass="93136">MRFAVITYIPHSIQNNKYYSYSPYIREMNIWFQQVDEVLILAPENSLKPINNEEAYRTNSLNFFKVPAISFTGIGKVLTSLIKLPYIFFSVFKVMQKADHIHLRCPGNISLIGCLLQVFFPKKPKSVKYAGNWDPEAKQPWTYRFQKWILGNRFLSRNIKVLVYGEWPNQSDNIIPFFTASFSEKERESIIKDFKQAYKFIFTGNLVEGKGIFEAIDLIESLKNKEVISELDIYGDGVLEDSLRSYIQKQELQNLVKLKGRKSLEELKQAYKKADFVVLLSDSEGWPKALAEGMWYGCIPLAMPVSCVPWMLNYGERGIIIPGIDQRIKSREKRGILLNNIHSDKSQKGRQFECSDVSRDVSRIGFSEKDLSKIISLIENPEKLKQMSIAAQEWSQQYTLEKFEKAIQKVLGKHNQQPITYNRELTNDNSKQQAPNTKRRNENPQPTTDNIHRETPNREPLRVLQLIDSLRPGGAERMAVNTANSLEPFVNGSFICCTRQEGLLKEELKPEVGYLFLDKKSSLDPKAILKFTKYIRKNKIDIIHAHGTSWFLGVLMKLSNEVKLVWHDHYGESENLEARNIKVLKPLSGYFDGIISVNKVLKKWAEKTLKAERVIHLNNFIVENGIKSPFPKLKGEIDRFKIICVGNIRPQKDHLNLLRAFDIAAVSNRMISLHLIGEDPDTVYSKAVLEEISSSAAADRIFFYGTQKNISKILKQADLGILSSRSEGMPLALMEYGMAALPVVCTNVGQIPEVVGNAGILVDRKNSEELAQAILSFAENKELCLLKGAELKSRISSRFGENSYRLDLLNFYKRI</sequence>